<accession>A0ABS9SKR9</accession>
<gene>
    <name evidence="1" type="ORF">MKP09_14060</name>
</gene>
<dbReference type="RefSeq" id="WP_240830613.1">
    <property type="nucleotide sequence ID" value="NZ_JAKWBL010000002.1"/>
</dbReference>
<reference evidence="1 2" key="1">
    <citation type="submission" date="2022-02" db="EMBL/GenBank/DDBJ databases">
        <authorList>
            <person name="Min J."/>
        </authorList>
    </citation>
    <scope>NUCLEOTIDE SEQUENCE [LARGE SCALE GENOMIC DNA]</scope>
    <source>
        <strain evidence="1 2">GR10-1</strain>
    </source>
</reference>
<keyword evidence="2" id="KW-1185">Reference proteome</keyword>
<organism evidence="1 2">
    <name type="scientific">Niabella ginsengisoli</name>
    <dbReference type="NCBI Taxonomy" id="522298"/>
    <lineage>
        <taxon>Bacteria</taxon>
        <taxon>Pseudomonadati</taxon>
        <taxon>Bacteroidota</taxon>
        <taxon>Chitinophagia</taxon>
        <taxon>Chitinophagales</taxon>
        <taxon>Chitinophagaceae</taxon>
        <taxon>Niabella</taxon>
    </lineage>
</organism>
<protein>
    <submittedName>
        <fullName evidence="1">Uncharacterized protein</fullName>
    </submittedName>
</protein>
<comment type="caution">
    <text evidence="1">The sequence shown here is derived from an EMBL/GenBank/DDBJ whole genome shotgun (WGS) entry which is preliminary data.</text>
</comment>
<proteinExistence type="predicted"/>
<dbReference type="EMBL" id="JAKWBL010000002">
    <property type="protein sequence ID" value="MCH5598950.1"/>
    <property type="molecule type" value="Genomic_DNA"/>
</dbReference>
<name>A0ABS9SKR9_9BACT</name>
<sequence length="92" mass="10585">MNNFIDKFLFKETAALERANSPYDIFVMTWSMADNCVIDADLPEAVKKWNETYAYPRLKIAGTAEILDAYEKNMQSKFQLIPAILLNTGRMD</sequence>
<dbReference type="Proteomes" id="UP001202248">
    <property type="component" value="Unassembled WGS sequence"/>
</dbReference>
<evidence type="ECO:0000313" key="2">
    <source>
        <dbReference type="Proteomes" id="UP001202248"/>
    </source>
</evidence>
<evidence type="ECO:0000313" key="1">
    <source>
        <dbReference type="EMBL" id="MCH5598950.1"/>
    </source>
</evidence>